<dbReference type="EMBL" id="JBHLUX010000094">
    <property type="protein sequence ID" value="MFC0473526.1"/>
    <property type="molecule type" value="Genomic_DNA"/>
</dbReference>
<feature type="transmembrane region" description="Helical" evidence="6">
    <location>
        <begin position="241"/>
        <end position="261"/>
    </location>
</feature>
<comment type="subcellular location">
    <subcellularLocation>
        <location evidence="1">Membrane</location>
        <topology evidence="1">Multi-pass membrane protein</topology>
    </subcellularLocation>
</comment>
<evidence type="ECO:0000313" key="7">
    <source>
        <dbReference type="EMBL" id="MFC0473526.1"/>
    </source>
</evidence>
<evidence type="ECO:0000256" key="4">
    <source>
        <dbReference type="ARBA" id="ARBA00022989"/>
    </source>
</evidence>
<keyword evidence="4 6" id="KW-1133">Transmembrane helix</keyword>
<name>A0ABV6KJM3_9BACI</name>
<proteinExistence type="inferred from homology"/>
<accession>A0ABV6KJM3</accession>
<evidence type="ECO:0000256" key="2">
    <source>
        <dbReference type="ARBA" id="ARBA00009012"/>
    </source>
</evidence>
<keyword evidence="5 6" id="KW-0472">Membrane</keyword>
<evidence type="ECO:0000313" key="8">
    <source>
        <dbReference type="Proteomes" id="UP001589838"/>
    </source>
</evidence>
<protein>
    <submittedName>
        <fullName evidence="7">DUF92 domain-containing protein</fullName>
    </submittedName>
</protein>
<dbReference type="Pfam" id="PF01940">
    <property type="entry name" value="DUF92"/>
    <property type="match status" value="1"/>
</dbReference>
<feature type="transmembrane region" description="Helical" evidence="6">
    <location>
        <begin position="149"/>
        <end position="175"/>
    </location>
</feature>
<dbReference type="InterPro" id="IPR002794">
    <property type="entry name" value="DUF92_TMEM19"/>
</dbReference>
<feature type="transmembrane region" description="Helical" evidence="6">
    <location>
        <begin position="26"/>
        <end position="59"/>
    </location>
</feature>
<gene>
    <name evidence="7" type="ORF">ACFFHM_24220</name>
</gene>
<evidence type="ECO:0000256" key="5">
    <source>
        <dbReference type="ARBA" id="ARBA00023136"/>
    </source>
</evidence>
<dbReference type="PANTHER" id="PTHR13353">
    <property type="entry name" value="TRANSMEMBRANE PROTEIN 19"/>
    <property type="match status" value="1"/>
</dbReference>
<sequence>MTIILLIGVFLLATIAYFKKKLTWSGAIAACFVGGFISIGFGLYGLLLLGMFFLSSTILGSLKDHNKESDIVEKGGHRDAIQVLANGGMASLLSLIYLIYPSPYLICGFVASLAAANSDTWASEIGPYSKYRPFHIIKRERVEVGTSGAITALGSSAAFAGSFLIVVLSIFFWWGDHYNSHILLIVLTLAGFIGNVVDTVLGAIWQVVYRCPSCSTETERKTHCSVKTVRVSGRGWVDNDIVNAGCTLIAALLGILIGWLFV</sequence>
<dbReference type="Proteomes" id="UP001589838">
    <property type="component" value="Unassembled WGS sequence"/>
</dbReference>
<comment type="caution">
    <text evidence="7">The sequence shown here is derived from an EMBL/GenBank/DDBJ whole genome shotgun (WGS) entry which is preliminary data.</text>
</comment>
<dbReference type="PANTHER" id="PTHR13353:SF5">
    <property type="entry name" value="TRANSMEMBRANE PROTEIN 19"/>
    <property type="match status" value="1"/>
</dbReference>
<feature type="transmembrane region" description="Helical" evidence="6">
    <location>
        <begin position="182"/>
        <end position="205"/>
    </location>
</feature>
<organism evidence="7 8">
    <name type="scientific">Halalkalibacter kiskunsagensis</name>
    <dbReference type="NCBI Taxonomy" id="1548599"/>
    <lineage>
        <taxon>Bacteria</taxon>
        <taxon>Bacillati</taxon>
        <taxon>Bacillota</taxon>
        <taxon>Bacilli</taxon>
        <taxon>Bacillales</taxon>
        <taxon>Bacillaceae</taxon>
        <taxon>Halalkalibacter</taxon>
    </lineage>
</organism>
<evidence type="ECO:0000256" key="3">
    <source>
        <dbReference type="ARBA" id="ARBA00022692"/>
    </source>
</evidence>
<keyword evidence="8" id="KW-1185">Reference proteome</keyword>
<evidence type="ECO:0000256" key="6">
    <source>
        <dbReference type="SAM" id="Phobius"/>
    </source>
</evidence>
<dbReference type="RefSeq" id="WP_335963740.1">
    <property type="nucleotide sequence ID" value="NZ_JAXBLX010000061.1"/>
</dbReference>
<keyword evidence="3 6" id="KW-0812">Transmembrane</keyword>
<evidence type="ECO:0000256" key="1">
    <source>
        <dbReference type="ARBA" id="ARBA00004141"/>
    </source>
</evidence>
<comment type="similarity">
    <text evidence="2">Belongs to the TMEM19 family.</text>
</comment>
<reference evidence="7 8" key="1">
    <citation type="submission" date="2024-09" db="EMBL/GenBank/DDBJ databases">
        <authorList>
            <person name="Sun Q."/>
            <person name="Mori K."/>
        </authorList>
    </citation>
    <scope>NUCLEOTIDE SEQUENCE [LARGE SCALE GENOMIC DNA]</scope>
    <source>
        <strain evidence="7 8">NCAIM B.02610</strain>
    </source>
</reference>